<gene>
    <name evidence="2" type="ORF">HLH34_04325</name>
</gene>
<dbReference type="RefSeq" id="WP_183118694.1">
    <property type="nucleotide sequence ID" value="NZ_JABEQF010000003.1"/>
</dbReference>
<accession>A0A7W4JQQ6</accession>
<dbReference type="Proteomes" id="UP000555756">
    <property type="component" value="Unassembled WGS sequence"/>
</dbReference>
<evidence type="ECO:0000313" key="3">
    <source>
        <dbReference type="Proteomes" id="UP000555756"/>
    </source>
</evidence>
<evidence type="ECO:0000256" key="1">
    <source>
        <dbReference type="SAM" id="MobiDB-lite"/>
    </source>
</evidence>
<sequence length="205" mass="22260">MHVGLQGFERPAPGFRLVRIFFRIDPGRCRAPEKIVAEPGECIVGSGGRHLVEDECQQEVPRRHGVLFECPDPARQFRDLWIRVRPCVHRILHGLVGRPHGGPKRPGRQCPGRQGFRVMTGGLRHIGDVLPDALSAVAGGWLARGTQPAGPSSSSVSSRADSSRTVVPDLDNRNDGREDTQDVGYFTQARGYFTQGPAGGAPDVG</sequence>
<reference evidence="2 3" key="1">
    <citation type="submission" date="2020-04" db="EMBL/GenBank/DDBJ databases">
        <title>Description of novel Gluconacetobacter.</title>
        <authorList>
            <person name="Sombolestani A."/>
        </authorList>
    </citation>
    <scope>NUCLEOTIDE SEQUENCE [LARGE SCALE GENOMIC DNA]</scope>
    <source>
        <strain evidence="2 3">LMG 21311</strain>
    </source>
</reference>
<comment type="caution">
    <text evidence="2">The sequence shown here is derived from an EMBL/GenBank/DDBJ whole genome shotgun (WGS) entry which is preliminary data.</text>
</comment>
<feature type="region of interest" description="Disordered" evidence="1">
    <location>
        <begin position="144"/>
        <end position="205"/>
    </location>
</feature>
<organism evidence="2 3">
    <name type="scientific">Gluconacetobacter azotocaptans</name>
    <dbReference type="NCBI Taxonomy" id="142834"/>
    <lineage>
        <taxon>Bacteria</taxon>
        <taxon>Pseudomonadati</taxon>
        <taxon>Pseudomonadota</taxon>
        <taxon>Alphaproteobacteria</taxon>
        <taxon>Acetobacterales</taxon>
        <taxon>Acetobacteraceae</taxon>
        <taxon>Gluconacetobacter</taxon>
    </lineage>
</organism>
<keyword evidence="3" id="KW-1185">Reference proteome</keyword>
<dbReference type="EMBL" id="JABEQF010000003">
    <property type="protein sequence ID" value="MBB2189190.1"/>
    <property type="molecule type" value="Genomic_DNA"/>
</dbReference>
<name>A0A7W4JQQ6_9PROT</name>
<dbReference type="AlphaFoldDB" id="A0A7W4JQQ6"/>
<proteinExistence type="predicted"/>
<evidence type="ECO:0000313" key="2">
    <source>
        <dbReference type="EMBL" id="MBB2189190.1"/>
    </source>
</evidence>
<protein>
    <submittedName>
        <fullName evidence="2">Uncharacterized protein</fullName>
    </submittedName>
</protein>
<feature type="compositionally biased region" description="Basic and acidic residues" evidence="1">
    <location>
        <begin position="170"/>
        <end position="180"/>
    </location>
</feature>